<dbReference type="InterPro" id="IPR039699">
    <property type="entry name" value="Ribosomal_uL30"/>
</dbReference>
<dbReference type="GO" id="GO:0000463">
    <property type="term" value="P:maturation of LSU-rRNA from tricistronic rRNA transcript (SSU-rRNA, 5.8S rRNA, LSU-rRNA)"/>
    <property type="evidence" value="ECO:0007669"/>
    <property type="project" value="TreeGrafter"/>
</dbReference>
<protein>
    <submittedName>
        <fullName evidence="1">Putative 60S ribosomal protein L7-B</fullName>
    </submittedName>
</protein>
<dbReference type="InterPro" id="IPR036919">
    <property type="entry name" value="Ribo_uL30_ferredoxin-like_sf"/>
</dbReference>
<dbReference type="OrthoDB" id="28644at2759"/>
<dbReference type="KEGG" id="bbes:BESB_029360"/>
<comment type="caution">
    <text evidence="1">The sequence shown here is derived from an EMBL/GenBank/DDBJ whole genome shotgun (WGS) entry which is preliminary data.</text>
</comment>
<dbReference type="AlphaFoldDB" id="A0A2A9M5C4"/>
<dbReference type="PANTHER" id="PTHR11524:SF16">
    <property type="entry name" value="LARGE RIBOSOMAL SUBUNIT PROTEIN UL30"/>
    <property type="match status" value="1"/>
</dbReference>
<proteinExistence type="predicted"/>
<gene>
    <name evidence="1" type="ORF">BESB_029360</name>
</gene>
<dbReference type="GO" id="GO:0003735">
    <property type="term" value="F:structural constituent of ribosome"/>
    <property type="evidence" value="ECO:0007669"/>
    <property type="project" value="TreeGrafter"/>
</dbReference>
<dbReference type="GO" id="GO:0003723">
    <property type="term" value="F:RNA binding"/>
    <property type="evidence" value="ECO:0007669"/>
    <property type="project" value="TreeGrafter"/>
</dbReference>
<dbReference type="GO" id="GO:0022625">
    <property type="term" value="C:cytosolic large ribosomal subunit"/>
    <property type="evidence" value="ECO:0007669"/>
    <property type="project" value="TreeGrafter"/>
</dbReference>
<dbReference type="Proteomes" id="UP000224006">
    <property type="component" value="Unassembled WGS sequence"/>
</dbReference>
<keyword evidence="1" id="KW-0687">Ribonucleoprotein</keyword>
<dbReference type="RefSeq" id="XP_029215510.1">
    <property type="nucleotide sequence ID" value="XM_029361610.1"/>
</dbReference>
<dbReference type="SUPFAM" id="SSF55129">
    <property type="entry name" value="Ribosomal protein L30p/L7e"/>
    <property type="match status" value="1"/>
</dbReference>
<keyword evidence="2" id="KW-1185">Reference proteome</keyword>
<dbReference type="STRING" id="94643.A0A2A9M5C4"/>
<name>A0A2A9M5C4_BESBE</name>
<accession>A0A2A9M5C4</accession>
<dbReference type="Gene3D" id="3.30.1390.20">
    <property type="entry name" value="Ribosomal protein L30, ferredoxin-like fold domain"/>
    <property type="match status" value="1"/>
</dbReference>
<dbReference type="EMBL" id="NWUJ01000015">
    <property type="protein sequence ID" value="PFH31501.1"/>
    <property type="molecule type" value="Genomic_DNA"/>
</dbReference>
<dbReference type="GeneID" id="40307988"/>
<sequence length="267" mass="30704">MVKNAESNVDTSALQVEGGAKLQLRPRNPGEALKVAQTVLRRREQNLEEKAARAKKIRGMKRRRDRDCHKQVIKSAQYFVKRAQLRSVDNKRVIFAKKTPAKKPRQQDRRPLILVVRNGREGGSPEVQVALKKLGLRKPFWGTLLRNDEAAMQQMRLLNPFVFYGYPTLATVRRMFLTRGRLRVSEEESTDLTDNAKVEAHLGAYGMLCVEDVVQELWTAGGHFDDIMQHMCAFELSNLKKIEGLYAKKNQYGNMREKINTKIWKIA</sequence>
<dbReference type="PANTHER" id="PTHR11524">
    <property type="entry name" value="60S RIBOSOMAL PROTEIN L7"/>
    <property type="match status" value="1"/>
</dbReference>
<organism evidence="1 2">
    <name type="scientific">Besnoitia besnoiti</name>
    <name type="common">Apicomplexan protozoan</name>
    <dbReference type="NCBI Taxonomy" id="94643"/>
    <lineage>
        <taxon>Eukaryota</taxon>
        <taxon>Sar</taxon>
        <taxon>Alveolata</taxon>
        <taxon>Apicomplexa</taxon>
        <taxon>Conoidasida</taxon>
        <taxon>Coccidia</taxon>
        <taxon>Eucoccidiorida</taxon>
        <taxon>Eimeriorina</taxon>
        <taxon>Sarcocystidae</taxon>
        <taxon>Besnoitia</taxon>
    </lineage>
</organism>
<keyword evidence="1" id="KW-0689">Ribosomal protein</keyword>
<reference evidence="1 2" key="1">
    <citation type="submission" date="2017-09" db="EMBL/GenBank/DDBJ databases">
        <title>Genome sequencing of Besnoitia besnoiti strain Bb-Ger1.</title>
        <authorList>
            <person name="Schares G."/>
            <person name="Venepally P."/>
            <person name="Lorenzi H.A."/>
        </authorList>
    </citation>
    <scope>NUCLEOTIDE SEQUENCE [LARGE SCALE GENOMIC DNA]</scope>
    <source>
        <strain evidence="1 2">Bb-Ger1</strain>
    </source>
</reference>
<evidence type="ECO:0000313" key="1">
    <source>
        <dbReference type="EMBL" id="PFH31501.1"/>
    </source>
</evidence>
<dbReference type="VEuPathDB" id="ToxoDB:BESB_029360"/>
<evidence type="ECO:0000313" key="2">
    <source>
        <dbReference type="Proteomes" id="UP000224006"/>
    </source>
</evidence>